<organism evidence="2 3">
    <name type="scientific">Haloarcula terrestris</name>
    <dbReference type="NCBI Taxonomy" id="2950533"/>
    <lineage>
        <taxon>Archaea</taxon>
        <taxon>Methanobacteriati</taxon>
        <taxon>Methanobacteriota</taxon>
        <taxon>Stenosarchaea group</taxon>
        <taxon>Halobacteria</taxon>
        <taxon>Halobacteriales</taxon>
        <taxon>Haloarculaceae</taxon>
        <taxon>Haloarcula</taxon>
    </lineage>
</organism>
<dbReference type="EMBL" id="JAMQOM010000001">
    <property type="protein sequence ID" value="MDS0220144.1"/>
    <property type="molecule type" value="Genomic_DNA"/>
</dbReference>
<proteinExistence type="predicted"/>
<dbReference type="RefSeq" id="WP_310894839.1">
    <property type="nucleotide sequence ID" value="NZ_JAMQOM010000001.1"/>
</dbReference>
<protein>
    <submittedName>
        <fullName evidence="2">Uncharacterized protein</fullName>
    </submittedName>
</protein>
<evidence type="ECO:0000313" key="2">
    <source>
        <dbReference type="EMBL" id="MDS0220144.1"/>
    </source>
</evidence>
<reference evidence="2 3" key="1">
    <citation type="submission" date="2022-06" db="EMBL/GenBank/DDBJ databases">
        <title>Haloarcula sp. a new haloarchaeum isolate from saline soil.</title>
        <authorList>
            <person name="Strakova D."/>
            <person name="Galisteo C."/>
            <person name="Sanchez-Porro C."/>
            <person name="Ventosa A."/>
        </authorList>
    </citation>
    <scope>NUCLEOTIDE SEQUENCE [LARGE SCALE GENOMIC DNA]</scope>
    <source>
        <strain evidence="2 3">S1AR25-5A</strain>
    </source>
</reference>
<dbReference type="AlphaFoldDB" id="A0AAE4JH35"/>
<sequence>MAKEHAEDEIRDEKSNAHSTDEQVEISHGMWDYDVGPAHDGIKRANVEDELHLDLDHKPKTSLKHLVDIDMVEEFRRPGPDTFVIADWRDEDAFIMGEVEETATEAIEALIDHMHDDDPIEGDDTPAVADGAGPTIRNTVASAFDYKPAAVEEQLRIGDPLEKLNDAVEAIQEEDDLETRDDYGEIVFINQAYRYRLTPKAVRLYERDEEDDE</sequence>
<accession>A0AAE4JH35</accession>
<feature type="compositionally biased region" description="Basic and acidic residues" evidence="1">
    <location>
        <begin position="1"/>
        <end position="21"/>
    </location>
</feature>
<evidence type="ECO:0000313" key="3">
    <source>
        <dbReference type="Proteomes" id="UP001253439"/>
    </source>
</evidence>
<feature type="region of interest" description="Disordered" evidence="1">
    <location>
        <begin position="1"/>
        <end position="24"/>
    </location>
</feature>
<name>A0AAE4JH35_9EURY</name>
<evidence type="ECO:0000256" key="1">
    <source>
        <dbReference type="SAM" id="MobiDB-lite"/>
    </source>
</evidence>
<comment type="caution">
    <text evidence="2">The sequence shown here is derived from an EMBL/GenBank/DDBJ whole genome shotgun (WGS) entry which is preliminary data.</text>
</comment>
<keyword evidence="3" id="KW-1185">Reference proteome</keyword>
<dbReference type="Proteomes" id="UP001253439">
    <property type="component" value="Unassembled WGS sequence"/>
</dbReference>
<gene>
    <name evidence="2" type="ORF">NDI54_02140</name>
</gene>